<accession>A0A2Z2KDV3</accession>
<keyword evidence="2" id="KW-0812">Transmembrane</keyword>
<evidence type="ECO:0000313" key="5">
    <source>
        <dbReference type="Proteomes" id="UP000249890"/>
    </source>
</evidence>
<dbReference type="OrthoDB" id="2480790at2"/>
<dbReference type="PANTHER" id="PTHR10579:SF43">
    <property type="entry name" value="ZINC FINGER (C3HC4-TYPE RING FINGER) FAMILY PROTEIN"/>
    <property type="match status" value="1"/>
</dbReference>
<organism evidence="4 5">
    <name type="scientific">Paenibacillus donghaensis</name>
    <dbReference type="NCBI Taxonomy" id="414771"/>
    <lineage>
        <taxon>Bacteria</taxon>
        <taxon>Bacillati</taxon>
        <taxon>Bacillota</taxon>
        <taxon>Bacilli</taxon>
        <taxon>Bacillales</taxon>
        <taxon>Paenibacillaceae</taxon>
        <taxon>Paenibacillus</taxon>
    </lineage>
</organism>
<dbReference type="CDD" id="cd00198">
    <property type="entry name" value="vWFA"/>
    <property type="match status" value="1"/>
</dbReference>
<dbReference type="PANTHER" id="PTHR10579">
    <property type="entry name" value="CALCIUM-ACTIVATED CHLORIDE CHANNEL REGULATOR"/>
    <property type="match status" value="1"/>
</dbReference>
<gene>
    <name evidence="4" type="ORF">B9T62_10755</name>
</gene>
<dbReference type="PROSITE" id="PS50234">
    <property type="entry name" value="VWFA"/>
    <property type="match status" value="1"/>
</dbReference>
<keyword evidence="5" id="KW-1185">Reference proteome</keyword>
<keyword evidence="2" id="KW-0472">Membrane</keyword>
<dbReference type="SMART" id="SM00327">
    <property type="entry name" value="VWA"/>
    <property type="match status" value="1"/>
</dbReference>
<dbReference type="Proteomes" id="UP000249890">
    <property type="component" value="Chromosome"/>
</dbReference>
<feature type="domain" description="VWFA" evidence="3">
    <location>
        <begin position="194"/>
        <end position="372"/>
    </location>
</feature>
<name>A0A2Z2KDV3_9BACL</name>
<evidence type="ECO:0000256" key="2">
    <source>
        <dbReference type="SAM" id="Phobius"/>
    </source>
</evidence>
<protein>
    <recommendedName>
        <fullName evidence="3">VWFA domain-containing protein</fullName>
    </recommendedName>
</protein>
<dbReference type="InterPro" id="IPR002035">
    <property type="entry name" value="VWF_A"/>
</dbReference>
<dbReference type="InterPro" id="IPR036465">
    <property type="entry name" value="vWFA_dom_sf"/>
</dbReference>
<proteinExistence type="predicted"/>
<evidence type="ECO:0000313" key="4">
    <source>
        <dbReference type="EMBL" id="ASA21223.1"/>
    </source>
</evidence>
<dbReference type="KEGG" id="pdh:B9T62_10755"/>
<dbReference type="Pfam" id="PF00092">
    <property type="entry name" value="VWA"/>
    <property type="match status" value="1"/>
</dbReference>
<dbReference type="AlphaFoldDB" id="A0A2Z2KDV3"/>
<feature type="transmembrane region" description="Helical" evidence="2">
    <location>
        <begin position="60"/>
        <end position="78"/>
    </location>
</feature>
<dbReference type="InterPro" id="IPR051266">
    <property type="entry name" value="CLCR"/>
</dbReference>
<keyword evidence="2" id="KW-1133">Transmembrane helix</keyword>
<feature type="region of interest" description="Disordered" evidence="1">
    <location>
        <begin position="95"/>
        <end position="123"/>
    </location>
</feature>
<dbReference type="EMBL" id="CP021780">
    <property type="protein sequence ID" value="ASA21223.1"/>
    <property type="molecule type" value="Genomic_DNA"/>
</dbReference>
<dbReference type="SUPFAM" id="SSF53300">
    <property type="entry name" value="vWA-like"/>
    <property type="match status" value="1"/>
</dbReference>
<evidence type="ECO:0000259" key="3">
    <source>
        <dbReference type="PROSITE" id="PS50234"/>
    </source>
</evidence>
<sequence>MNMFCGKCGTEASSNDRFCKKCGGALMGETDLGEPQPQLEAVPSTEIHLVRKKKSTSWKIPTLAIIAVLLLAGGIYAWRGTLSDNSQAKVETVQAETSDSLGEPVVSPAPPVPTEAVEATPSQTVSPVEPAFIKVNQVDSSQYEKAGVDVYFSLFEDQDLQQEIETMSLSKDMFTVNGQPVYGLSLVEDSDTVSVNLVIDKSGSMQDQPNADVHTSKMDLVREAAVQFIDNIPAAAKGQFEVLSFSSYVPAVADVPFTSNRSMVSSQLSSLESDGGETALYDSLTKALYDTNEQQGPKYVIAFTDGIDSNYGSSVESVIDLSRQLGIPIYMVGFGGEDDKLSYISDETGGQHFFLSVDDDLQTELKRIYDTVFQRYVKQYKLTYLPAKKVAPGQEFSFIMNMNAPQQQAETTSLTYERKLDNNSIAVQNALFEYQVNYAQSVNLLDFSLVQDNVQEGSEFYNNLKKRIEIDYGNANAKGTPKIIDPLENYRIDSISQVQDGAYKIKFFKLFPVLLDNEQVYEADLNTYTLVRSQTSGNWQVSNFGREECSIYRDPSDPGSLCTDNGVKKLFSGDPWPN</sequence>
<dbReference type="Gene3D" id="3.40.50.410">
    <property type="entry name" value="von Willebrand factor, type A domain"/>
    <property type="match status" value="1"/>
</dbReference>
<evidence type="ECO:0000256" key="1">
    <source>
        <dbReference type="SAM" id="MobiDB-lite"/>
    </source>
</evidence>
<reference evidence="4 5" key="1">
    <citation type="submission" date="2017-06" db="EMBL/GenBank/DDBJ databases">
        <title>Complete genome sequence of Paenibacillus donghaensis KCTC 13049T isolated from East Sea sediment, South Korea.</title>
        <authorList>
            <person name="Jung B.K."/>
            <person name="Hong S.-J."/>
            <person name="Shin J.-H."/>
        </authorList>
    </citation>
    <scope>NUCLEOTIDE SEQUENCE [LARGE SCALE GENOMIC DNA]</scope>
    <source>
        <strain evidence="4 5">KCTC 13049</strain>
    </source>
</reference>